<protein>
    <submittedName>
        <fullName evidence="2">Uncharacterized protein</fullName>
    </submittedName>
</protein>
<sequence>MDWIDRSVALNNANASRVPEVRTCPVGCVVTLAVVVPVTVFVLRFLMKAMKAMDIMIENNKWDGASSDEK</sequence>
<accession>A0A854NLD3</accession>
<evidence type="ECO:0000313" key="2">
    <source>
        <dbReference type="EMBL" id="OWM35431.1"/>
    </source>
</evidence>
<keyword evidence="1" id="KW-0472">Membrane</keyword>
<keyword evidence="1" id="KW-1133">Transmembrane helix</keyword>
<organism evidence="2 3">
    <name type="scientific">Corynebacterium diphtheriae bv. mitis</name>
    <dbReference type="NCBI Taxonomy" id="1806053"/>
    <lineage>
        <taxon>Bacteria</taxon>
        <taxon>Bacillati</taxon>
        <taxon>Actinomycetota</taxon>
        <taxon>Actinomycetes</taxon>
        <taxon>Mycobacteriales</taxon>
        <taxon>Corynebacteriaceae</taxon>
        <taxon>Corynebacterium</taxon>
    </lineage>
</organism>
<dbReference type="EMBL" id="LSZF01000018">
    <property type="protein sequence ID" value="OWM35431.1"/>
    <property type="molecule type" value="Genomic_DNA"/>
</dbReference>
<dbReference type="AlphaFoldDB" id="A0A854NLD3"/>
<evidence type="ECO:0000313" key="3">
    <source>
        <dbReference type="Proteomes" id="UP000197692"/>
    </source>
</evidence>
<name>A0A854NLD3_CORDP</name>
<gene>
    <name evidence="2" type="ORF">AY602_01265</name>
</gene>
<evidence type="ECO:0000256" key="1">
    <source>
        <dbReference type="SAM" id="Phobius"/>
    </source>
</evidence>
<comment type="caution">
    <text evidence="2">The sequence shown here is derived from an EMBL/GenBank/DDBJ whole genome shotgun (WGS) entry which is preliminary data.</text>
</comment>
<keyword evidence="1" id="KW-0812">Transmembrane</keyword>
<dbReference type="Proteomes" id="UP000197692">
    <property type="component" value="Unassembled WGS sequence"/>
</dbReference>
<proteinExistence type="predicted"/>
<feature type="transmembrane region" description="Helical" evidence="1">
    <location>
        <begin position="29"/>
        <end position="47"/>
    </location>
</feature>
<reference evidence="3" key="1">
    <citation type="submission" date="2016-02" db="EMBL/GenBank/DDBJ databases">
        <title>Genomic analyses of a collection of pathogenic Corynebacterium diphtheriae.</title>
        <authorList>
            <person name="Sangal V."/>
            <person name="Titov L."/>
        </authorList>
    </citation>
    <scope>NUCLEOTIDE SEQUENCE [LARGE SCALE GENOMIC DNA]</scope>
    <source>
        <strain evidence="3">1438</strain>
    </source>
</reference>